<feature type="compositionally biased region" description="Basic and acidic residues" evidence="1">
    <location>
        <begin position="160"/>
        <end position="173"/>
    </location>
</feature>
<feature type="region of interest" description="Disordered" evidence="1">
    <location>
        <begin position="1"/>
        <end position="34"/>
    </location>
</feature>
<evidence type="ECO:0000313" key="2">
    <source>
        <dbReference type="EMBL" id="KFD61819.1"/>
    </source>
</evidence>
<feature type="non-terminal residue" evidence="2">
    <location>
        <position position="210"/>
    </location>
</feature>
<feature type="compositionally biased region" description="Basic and acidic residues" evidence="1">
    <location>
        <begin position="16"/>
        <end position="28"/>
    </location>
</feature>
<organism evidence="2">
    <name type="scientific">Trichuris suis</name>
    <name type="common">pig whipworm</name>
    <dbReference type="NCBI Taxonomy" id="68888"/>
    <lineage>
        <taxon>Eukaryota</taxon>
        <taxon>Metazoa</taxon>
        <taxon>Ecdysozoa</taxon>
        <taxon>Nematoda</taxon>
        <taxon>Enoplea</taxon>
        <taxon>Dorylaimia</taxon>
        <taxon>Trichinellida</taxon>
        <taxon>Trichuridae</taxon>
        <taxon>Trichuris</taxon>
    </lineage>
</organism>
<dbReference type="EMBL" id="KL367609">
    <property type="protein sequence ID" value="KFD61819.1"/>
    <property type="molecule type" value="Genomic_DNA"/>
</dbReference>
<dbReference type="AlphaFoldDB" id="A0A085MX73"/>
<protein>
    <submittedName>
        <fullName evidence="2">Uncharacterized protein</fullName>
    </submittedName>
</protein>
<proteinExistence type="predicted"/>
<feature type="region of interest" description="Disordered" evidence="1">
    <location>
        <begin position="160"/>
        <end position="190"/>
    </location>
</feature>
<accession>A0A085MX73</accession>
<gene>
    <name evidence="2" type="ORF">M514_09322</name>
</gene>
<reference evidence="2" key="1">
    <citation type="journal article" date="2014" name="Nat. Genet.">
        <title>Genome and transcriptome of the porcine whipworm Trichuris suis.</title>
        <authorList>
            <person name="Jex A.R."/>
            <person name="Nejsum P."/>
            <person name="Schwarz E.M."/>
            <person name="Hu L."/>
            <person name="Young N.D."/>
            <person name="Hall R.S."/>
            <person name="Korhonen P.K."/>
            <person name="Liao S."/>
            <person name="Thamsborg S."/>
            <person name="Xia J."/>
            <person name="Xu P."/>
            <person name="Wang S."/>
            <person name="Scheerlinck J.P."/>
            <person name="Hofmann A."/>
            <person name="Sternberg P.W."/>
            <person name="Wang J."/>
            <person name="Gasser R.B."/>
        </authorList>
    </citation>
    <scope>NUCLEOTIDE SEQUENCE [LARGE SCALE GENOMIC DNA]</scope>
    <source>
        <strain evidence="2">DCEP-RM93F</strain>
    </source>
</reference>
<name>A0A085MX73_9BILA</name>
<sequence>MGSRQTGRPNTRARAKVLESDPGDHMDEASEGTADYSDLAAIRRELDNLRQELATLKVSGTITGGNSAARQLPVHMELGAMEKHNVDASVGATLAKSQQASQSRTAEVTNGIDGSARRLSTSMLVQSNAPETHRVGLNGEVKSATEQRHTSHPLTVHDEDAYSTRPTEPEPVRARMGAPASVVDNRFNDDPILSQSMASDYWISRLEDRE</sequence>
<dbReference type="Proteomes" id="UP000030758">
    <property type="component" value="Unassembled WGS sequence"/>
</dbReference>
<evidence type="ECO:0000256" key="1">
    <source>
        <dbReference type="SAM" id="MobiDB-lite"/>
    </source>
</evidence>